<organism evidence="2 3">
    <name type="scientific">Trichloromonas acetexigens</name>
    <dbReference type="NCBI Taxonomy" id="38815"/>
    <lineage>
        <taxon>Bacteria</taxon>
        <taxon>Pseudomonadati</taxon>
        <taxon>Thermodesulfobacteriota</taxon>
        <taxon>Desulfuromonadia</taxon>
        <taxon>Desulfuromonadales</taxon>
        <taxon>Trichloromonadaceae</taxon>
        <taxon>Trichloromonas</taxon>
    </lineage>
</organism>
<dbReference type="Gene3D" id="2.30.30.40">
    <property type="entry name" value="SH3 Domains"/>
    <property type="match status" value="1"/>
</dbReference>
<comment type="caution">
    <text evidence="2">The sequence shown here is derived from an EMBL/GenBank/DDBJ whole genome shotgun (WGS) entry which is preliminary data.</text>
</comment>
<dbReference type="SUPFAM" id="SSF50341">
    <property type="entry name" value="CheW-like"/>
    <property type="match status" value="1"/>
</dbReference>
<name>A0A550J8Z4_9BACT</name>
<sequence length="152" mass="16529">MSARDLSNRLVFFRNRDGAFALPLADVLAVIPLPKVRFLPLLPPHVAGMVVHDGEALPLLRLAAKDSPATVSAFALICAVSWGRVALSADAVPRVPAPERFATPGLSDAGKNEGRQVLYDQVPYLLLDIERIVAELSRWDFRQPSPPGNQEV</sequence>
<proteinExistence type="predicted"/>
<dbReference type="InterPro" id="IPR036061">
    <property type="entry name" value="CheW-like_dom_sf"/>
</dbReference>
<accession>A0A550J8Z4</accession>
<dbReference type="Proteomes" id="UP000317155">
    <property type="component" value="Unassembled WGS sequence"/>
</dbReference>
<dbReference type="InterPro" id="IPR002545">
    <property type="entry name" value="CheW-lke_dom"/>
</dbReference>
<dbReference type="Pfam" id="PF01584">
    <property type="entry name" value="CheW"/>
    <property type="match status" value="1"/>
</dbReference>
<dbReference type="GO" id="GO:0006935">
    <property type="term" value="P:chemotaxis"/>
    <property type="evidence" value="ECO:0007669"/>
    <property type="project" value="InterPro"/>
</dbReference>
<evidence type="ECO:0000313" key="2">
    <source>
        <dbReference type="EMBL" id="TRO79671.1"/>
    </source>
</evidence>
<gene>
    <name evidence="2" type="ORF">FL622_12220</name>
</gene>
<evidence type="ECO:0000313" key="3">
    <source>
        <dbReference type="Proteomes" id="UP000317155"/>
    </source>
</evidence>
<evidence type="ECO:0000259" key="1">
    <source>
        <dbReference type="Pfam" id="PF01584"/>
    </source>
</evidence>
<keyword evidence="3" id="KW-1185">Reference proteome</keyword>
<dbReference type="GO" id="GO:0007165">
    <property type="term" value="P:signal transduction"/>
    <property type="evidence" value="ECO:0007669"/>
    <property type="project" value="InterPro"/>
</dbReference>
<dbReference type="EMBL" id="VJVV01000009">
    <property type="protein sequence ID" value="TRO79671.1"/>
    <property type="molecule type" value="Genomic_DNA"/>
</dbReference>
<feature type="domain" description="CheW-like" evidence="1">
    <location>
        <begin position="10"/>
        <end position="135"/>
    </location>
</feature>
<dbReference type="AlphaFoldDB" id="A0A550J8Z4"/>
<protein>
    <submittedName>
        <fullName evidence="2">Chemotaxis protein CheW</fullName>
    </submittedName>
</protein>
<reference evidence="2 3" key="1">
    <citation type="submission" date="2019-07" db="EMBL/GenBank/DDBJ databases">
        <title>Insights of Desulfuromonas acetexigens electromicrobiology.</title>
        <authorList>
            <person name="Katuri K."/>
            <person name="Sapireddy V."/>
            <person name="Shaw D.R."/>
            <person name="Saikaly P."/>
        </authorList>
    </citation>
    <scope>NUCLEOTIDE SEQUENCE [LARGE SCALE GENOMIC DNA]</scope>
    <source>
        <strain evidence="2 3">2873</strain>
    </source>
</reference>
<dbReference type="Gene3D" id="2.40.50.180">
    <property type="entry name" value="CheA-289, Domain 4"/>
    <property type="match status" value="1"/>
</dbReference>